<feature type="compositionally biased region" description="Basic and acidic residues" evidence="3">
    <location>
        <begin position="128"/>
        <end position="155"/>
    </location>
</feature>
<dbReference type="AlphaFoldDB" id="A0A6A4KZE8"/>
<evidence type="ECO:0000313" key="4">
    <source>
        <dbReference type="EMBL" id="KAE9448801.1"/>
    </source>
</evidence>
<feature type="non-terminal residue" evidence="4">
    <location>
        <position position="1"/>
    </location>
</feature>
<feature type="compositionally biased region" description="Basic residues" evidence="3">
    <location>
        <begin position="191"/>
        <end position="202"/>
    </location>
</feature>
<name>A0A6A4KZE8_9ERIC</name>
<dbReference type="GO" id="GO:0006351">
    <property type="term" value="P:DNA-templated transcription"/>
    <property type="evidence" value="ECO:0007669"/>
    <property type="project" value="InterPro"/>
</dbReference>
<dbReference type="InterPro" id="IPR036161">
    <property type="entry name" value="RPB6/omega-like_sf"/>
</dbReference>
<reference evidence="4 5" key="1">
    <citation type="journal article" date="2019" name="Genome Biol. Evol.">
        <title>The Rhododendron genome and chromosomal organization provide insight into shared whole-genome duplications across the heath family (Ericaceae).</title>
        <authorList>
            <person name="Soza V.L."/>
            <person name="Lindsley D."/>
            <person name="Waalkes A."/>
            <person name="Ramage E."/>
            <person name="Patwardhan R.P."/>
            <person name="Burton J.N."/>
            <person name="Adey A."/>
            <person name="Kumar A."/>
            <person name="Qiu R."/>
            <person name="Shendure J."/>
            <person name="Hall B."/>
        </authorList>
    </citation>
    <scope>NUCLEOTIDE SEQUENCE [LARGE SCALE GENOMIC DNA]</scope>
    <source>
        <strain evidence="4">RSF 1966-606</strain>
    </source>
</reference>
<feature type="region of interest" description="Disordered" evidence="3">
    <location>
        <begin position="236"/>
        <end position="276"/>
    </location>
</feature>
<dbReference type="EMBL" id="QEFC01003385">
    <property type="protein sequence ID" value="KAE9448801.1"/>
    <property type="molecule type" value="Genomic_DNA"/>
</dbReference>
<protein>
    <submittedName>
        <fullName evidence="4">Uncharacterized protein</fullName>
    </submittedName>
</protein>
<organism evidence="4 5">
    <name type="scientific">Rhododendron williamsianum</name>
    <dbReference type="NCBI Taxonomy" id="262921"/>
    <lineage>
        <taxon>Eukaryota</taxon>
        <taxon>Viridiplantae</taxon>
        <taxon>Streptophyta</taxon>
        <taxon>Embryophyta</taxon>
        <taxon>Tracheophyta</taxon>
        <taxon>Spermatophyta</taxon>
        <taxon>Magnoliopsida</taxon>
        <taxon>eudicotyledons</taxon>
        <taxon>Gunneridae</taxon>
        <taxon>Pentapetalae</taxon>
        <taxon>asterids</taxon>
        <taxon>Ericales</taxon>
        <taxon>Ericaceae</taxon>
        <taxon>Ericoideae</taxon>
        <taxon>Rhodoreae</taxon>
        <taxon>Rhododendron</taxon>
    </lineage>
</organism>
<evidence type="ECO:0000256" key="3">
    <source>
        <dbReference type="SAM" id="MobiDB-lite"/>
    </source>
</evidence>
<dbReference type="Gene3D" id="3.90.940.10">
    <property type="match status" value="1"/>
</dbReference>
<comment type="caution">
    <text evidence="4">The sequence shown here is derived from an EMBL/GenBank/DDBJ whole genome shotgun (WGS) entry which is preliminary data.</text>
</comment>
<gene>
    <name evidence="4" type="ORF">C3L33_19310</name>
</gene>
<dbReference type="Proteomes" id="UP000428333">
    <property type="component" value="Linkage Group LG12"/>
</dbReference>
<keyword evidence="5" id="KW-1185">Reference proteome</keyword>
<dbReference type="GO" id="GO:0000428">
    <property type="term" value="C:DNA-directed RNA polymerase complex"/>
    <property type="evidence" value="ECO:0007669"/>
    <property type="project" value="UniProtKB-KW"/>
</dbReference>
<evidence type="ECO:0000256" key="1">
    <source>
        <dbReference type="ARBA" id="ARBA00022478"/>
    </source>
</evidence>
<accession>A0A6A4KZE8</accession>
<dbReference type="GO" id="GO:0003677">
    <property type="term" value="F:DNA binding"/>
    <property type="evidence" value="ECO:0007669"/>
    <property type="project" value="InterPro"/>
</dbReference>
<dbReference type="OrthoDB" id="1932113at2759"/>
<feature type="region of interest" description="Disordered" evidence="3">
    <location>
        <begin position="191"/>
        <end position="223"/>
    </location>
</feature>
<dbReference type="GO" id="GO:0003899">
    <property type="term" value="F:DNA-directed RNA polymerase activity"/>
    <property type="evidence" value="ECO:0007669"/>
    <property type="project" value="InterPro"/>
</dbReference>
<feature type="compositionally biased region" description="Basic and acidic residues" evidence="3">
    <location>
        <begin position="240"/>
        <end position="256"/>
    </location>
</feature>
<dbReference type="SUPFAM" id="SSF63562">
    <property type="entry name" value="RPB6/omega subunit-like"/>
    <property type="match status" value="1"/>
</dbReference>
<keyword evidence="1" id="KW-0240">DNA-directed RNA polymerase</keyword>
<dbReference type="PANTHER" id="PTHR35277">
    <property type="entry name" value="OS09G0363700 PROTEIN"/>
    <property type="match status" value="1"/>
</dbReference>
<keyword evidence="2" id="KW-0804">Transcription</keyword>
<feature type="region of interest" description="Disordered" evidence="3">
    <location>
        <begin position="127"/>
        <end position="169"/>
    </location>
</feature>
<proteinExistence type="predicted"/>
<dbReference type="PANTHER" id="PTHR35277:SF10">
    <property type="entry name" value="OS09G0363700 PROTEIN"/>
    <property type="match status" value="1"/>
</dbReference>
<evidence type="ECO:0000256" key="2">
    <source>
        <dbReference type="ARBA" id="ARBA00023163"/>
    </source>
</evidence>
<feature type="region of interest" description="Disordered" evidence="3">
    <location>
        <begin position="81"/>
        <end position="104"/>
    </location>
</feature>
<evidence type="ECO:0000313" key="5">
    <source>
        <dbReference type="Proteomes" id="UP000428333"/>
    </source>
</evidence>
<sequence length="276" mass="31534">IAMKELRERKIPFTIRRYLPDGSYEDWGVDELIVEDSWKRQVGGDYYDVIILSSVVPDKDVKAPNILQRTKEEIEAIMHNKKSHHHHKESHGIRDDIDENTPINDVKAPNVFERVQEEMEALVQSIHPKKEAKSHNSPSHETEKRAGTIKAESKPDQPNFVSPDSPVAEQDVKAPNLIERAKEELEAIMHKQKSPKHHHKETHGKSDDINENTPISEIKGPNVFERAKEEVEALVQTIHPKKDSHNVASSPKKDGFRASIRKGLEKVCSPRGHKRE</sequence>